<feature type="transmembrane region" description="Helical" evidence="1">
    <location>
        <begin position="12"/>
        <end position="33"/>
    </location>
</feature>
<proteinExistence type="predicted"/>
<dbReference type="AlphaFoldDB" id="A0A0S7YDJ9"/>
<accession>A0A0S7YDJ9</accession>
<comment type="caution">
    <text evidence="2">The sequence shown here is derived from an EMBL/GenBank/DDBJ whole genome shotgun (WGS) entry which is preliminary data.</text>
</comment>
<dbReference type="EMBL" id="LJNI01000073">
    <property type="protein sequence ID" value="KPJ72459.1"/>
    <property type="molecule type" value="Genomic_DNA"/>
</dbReference>
<sequence length="121" mass="13933">MKSRGVSGFGVIFYLLLFVVIGYIGYQIARVYFTYGSMSKMVESVAEEVSTQTDFDVIKQIMEKAEDMKIEISPESIFVDRSLTDSIRVYVAYSDSSSIFDFFYFTRHFVIDKAIPIKVRL</sequence>
<protein>
    <recommendedName>
        <fullName evidence="4">DUF4845 domain-containing protein</fullName>
    </recommendedName>
</protein>
<keyword evidence="1" id="KW-0472">Membrane</keyword>
<name>A0A0S7YDJ9_UNCT6</name>
<evidence type="ECO:0000256" key="1">
    <source>
        <dbReference type="SAM" id="Phobius"/>
    </source>
</evidence>
<keyword evidence="1" id="KW-1133">Transmembrane helix</keyword>
<keyword evidence="1" id="KW-0812">Transmembrane</keyword>
<evidence type="ECO:0000313" key="2">
    <source>
        <dbReference type="EMBL" id="KPJ72459.1"/>
    </source>
</evidence>
<evidence type="ECO:0008006" key="4">
    <source>
        <dbReference type="Google" id="ProtNLM"/>
    </source>
</evidence>
<organism evidence="2 3">
    <name type="scientific">candidate division TA06 bacterium DG_78</name>
    <dbReference type="NCBI Taxonomy" id="1703772"/>
    <lineage>
        <taxon>Bacteria</taxon>
        <taxon>Bacteria division TA06</taxon>
    </lineage>
</organism>
<reference evidence="2 3" key="1">
    <citation type="journal article" date="2015" name="Microbiome">
        <title>Genomic resolution of linkages in carbon, nitrogen, and sulfur cycling among widespread estuary sediment bacteria.</title>
        <authorList>
            <person name="Baker B.J."/>
            <person name="Lazar C.S."/>
            <person name="Teske A.P."/>
            <person name="Dick G.J."/>
        </authorList>
    </citation>
    <scope>NUCLEOTIDE SEQUENCE [LARGE SCALE GENOMIC DNA]</scope>
    <source>
        <strain evidence="2">DG_78</strain>
    </source>
</reference>
<evidence type="ECO:0000313" key="3">
    <source>
        <dbReference type="Proteomes" id="UP000051012"/>
    </source>
</evidence>
<gene>
    <name evidence="2" type="ORF">AMJ52_06245</name>
</gene>
<dbReference type="Proteomes" id="UP000051012">
    <property type="component" value="Unassembled WGS sequence"/>
</dbReference>